<proteinExistence type="inferred from homology"/>
<dbReference type="PANTHER" id="PTHR11783">
    <property type="entry name" value="SULFOTRANSFERASE SULT"/>
    <property type="match status" value="1"/>
</dbReference>
<dbReference type="Proteomes" id="UP000626092">
    <property type="component" value="Unassembled WGS sequence"/>
</dbReference>
<dbReference type="AlphaFoldDB" id="A0A834GEI4"/>
<evidence type="ECO:0000313" key="6">
    <source>
        <dbReference type="Proteomes" id="UP000626092"/>
    </source>
</evidence>
<organism evidence="5 6">
    <name type="scientific">Rhododendron simsii</name>
    <name type="common">Sims's rhododendron</name>
    <dbReference type="NCBI Taxonomy" id="118357"/>
    <lineage>
        <taxon>Eukaryota</taxon>
        <taxon>Viridiplantae</taxon>
        <taxon>Streptophyta</taxon>
        <taxon>Embryophyta</taxon>
        <taxon>Tracheophyta</taxon>
        <taxon>Spermatophyta</taxon>
        <taxon>Magnoliopsida</taxon>
        <taxon>eudicotyledons</taxon>
        <taxon>Gunneridae</taxon>
        <taxon>Pentapetalae</taxon>
        <taxon>asterids</taxon>
        <taxon>Ericales</taxon>
        <taxon>Ericaceae</taxon>
        <taxon>Ericoideae</taxon>
        <taxon>Rhodoreae</taxon>
        <taxon>Rhododendron</taxon>
    </lineage>
</organism>
<protein>
    <recommendedName>
        <fullName evidence="3">Sulfotransferase</fullName>
        <ecNumber evidence="3">2.8.2.-</ecNumber>
    </recommendedName>
</protein>
<accession>A0A834GEI4</accession>
<comment type="caution">
    <text evidence="5">The sequence shown here is derived from an EMBL/GenBank/DDBJ whole genome shotgun (WGS) entry which is preliminary data.</text>
</comment>
<keyword evidence="6" id="KW-1185">Reference proteome</keyword>
<feature type="domain" description="Sulfotransferase" evidence="4">
    <location>
        <begin position="50"/>
        <end position="310"/>
    </location>
</feature>
<dbReference type="InterPro" id="IPR000863">
    <property type="entry name" value="Sulfotransferase_dom"/>
</dbReference>
<sequence length="501" mass="57786">MEIQNHDFDSCFPKVKYWGDIVLYQFQGFWFLPRHLQGTKQVLDHFKPLPNDVILASFPKTGTTWLKALLYSVINRASINQLVTNHPHELVPSLEIQVYGRPVANSPPVHFPSNTSSSTRILSTHIPFQILSKTLNSSECRVIYVARNPKDTIISLWHFENSIYLGQKREPQPLEDIVASFCDGSVIFGPYFDHVLGYQKESLERPEKFFFITYEELKSDPNIHVKRLAEFLGCPFVGEDIDEQVKEVVRSCSIETLKKHEVNNSSDVPSWSRVSYKSLFRKGQVGDHMNYLTEDMIKRIDAIRSEKFYGLAATTPIWTVVFGPYFDHVLGYQKESLERPKKFFFITYEELKSDPITHVKRLAEFLDCPFVGEDMEKQVEEVVIMRSCSIETLKKHELAATTPISSLFEASLLVLDVLKLKIAKPTLYLQLFSDPDSRAFTARRPDVSAPRSLVHRKPPPPPWGNSRRVSYCRGNVCHEICSFFTMFSKLLKKTLKFRVFN</sequence>
<feature type="domain" description="Sulfotransferase" evidence="4">
    <location>
        <begin position="319"/>
        <end position="398"/>
    </location>
</feature>
<dbReference type="SUPFAM" id="SSF52540">
    <property type="entry name" value="P-loop containing nucleoside triphosphate hydrolases"/>
    <property type="match status" value="2"/>
</dbReference>
<dbReference type="Gene3D" id="3.40.50.300">
    <property type="entry name" value="P-loop containing nucleotide triphosphate hydrolases"/>
    <property type="match status" value="2"/>
</dbReference>
<comment type="similarity">
    <text evidence="1 3">Belongs to the sulfotransferase 1 family.</text>
</comment>
<evidence type="ECO:0000256" key="1">
    <source>
        <dbReference type="ARBA" id="ARBA00005771"/>
    </source>
</evidence>
<evidence type="ECO:0000313" key="5">
    <source>
        <dbReference type="EMBL" id="KAF7130169.1"/>
    </source>
</evidence>
<dbReference type="EMBL" id="WJXA01000010">
    <property type="protein sequence ID" value="KAF7130169.1"/>
    <property type="molecule type" value="Genomic_DNA"/>
</dbReference>
<evidence type="ECO:0000256" key="3">
    <source>
        <dbReference type="RuleBase" id="RU361155"/>
    </source>
</evidence>
<dbReference type="GO" id="GO:0008146">
    <property type="term" value="F:sulfotransferase activity"/>
    <property type="evidence" value="ECO:0007669"/>
    <property type="project" value="InterPro"/>
</dbReference>
<evidence type="ECO:0000259" key="4">
    <source>
        <dbReference type="Pfam" id="PF00685"/>
    </source>
</evidence>
<dbReference type="Pfam" id="PF00685">
    <property type="entry name" value="Sulfotransfer_1"/>
    <property type="match status" value="2"/>
</dbReference>
<dbReference type="InterPro" id="IPR027417">
    <property type="entry name" value="P-loop_NTPase"/>
</dbReference>
<reference evidence="5" key="1">
    <citation type="submission" date="2019-11" db="EMBL/GenBank/DDBJ databases">
        <authorList>
            <person name="Liu Y."/>
            <person name="Hou J."/>
            <person name="Li T.-Q."/>
            <person name="Guan C.-H."/>
            <person name="Wu X."/>
            <person name="Wu H.-Z."/>
            <person name="Ling F."/>
            <person name="Zhang R."/>
            <person name="Shi X.-G."/>
            <person name="Ren J.-P."/>
            <person name="Chen E.-F."/>
            <person name="Sun J.-M."/>
        </authorList>
    </citation>
    <scope>NUCLEOTIDE SEQUENCE</scope>
    <source>
        <strain evidence="5">Adult_tree_wgs_1</strain>
        <tissue evidence="5">Leaves</tissue>
    </source>
</reference>
<evidence type="ECO:0000256" key="2">
    <source>
        <dbReference type="ARBA" id="ARBA00022679"/>
    </source>
</evidence>
<dbReference type="EC" id="2.8.2.-" evidence="3"/>
<keyword evidence="2 3" id="KW-0808">Transferase</keyword>
<dbReference type="OrthoDB" id="205623at2759"/>
<gene>
    <name evidence="5" type="ORF">RHSIM_Rhsim10G0058900</name>
</gene>
<name>A0A834GEI4_RHOSS</name>